<gene>
    <name evidence="1" type="ORF">C7402_12915</name>
</gene>
<organism evidence="1 2">
    <name type="scientific">Paraburkholderia unamae</name>
    <dbReference type="NCBI Taxonomy" id="219649"/>
    <lineage>
        <taxon>Bacteria</taxon>
        <taxon>Pseudomonadati</taxon>
        <taxon>Pseudomonadota</taxon>
        <taxon>Betaproteobacteria</taxon>
        <taxon>Burkholderiales</taxon>
        <taxon>Burkholderiaceae</taxon>
        <taxon>Paraburkholderia</taxon>
    </lineage>
</organism>
<dbReference type="Proteomes" id="UP000245712">
    <property type="component" value="Unassembled WGS sequence"/>
</dbReference>
<protein>
    <submittedName>
        <fullName evidence="1">Uncharacterized protein</fullName>
    </submittedName>
</protein>
<name>A0ABX5KBE4_9BURK</name>
<dbReference type="EMBL" id="QEOB01000029">
    <property type="protein sequence ID" value="PVX71403.1"/>
    <property type="molecule type" value="Genomic_DNA"/>
</dbReference>
<reference evidence="1 2" key="1">
    <citation type="submission" date="2018-05" db="EMBL/GenBank/DDBJ databases">
        <title>Genomic Encyclopedia of Type Strains, Phase IV (KMG-V): Genome sequencing to study the core and pangenomes of soil and plant-associated prokaryotes.</title>
        <authorList>
            <person name="Whitman W."/>
        </authorList>
    </citation>
    <scope>NUCLEOTIDE SEQUENCE [LARGE SCALE GENOMIC DNA]</scope>
    <source>
        <strain evidence="1 2">SCZa-39</strain>
    </source>
</reference>
<evidence type="ECO:0000313" key="2">
    <source>
        <dbReference type="Proteomes" id="UP000245712"/>
    </source>
</evidence>
<dbReference type="Gene3D" id="1.10.150.610">
    <property type="match status" value="1"/>
</dbReference>
<proteinExistence type="predicted"/>
<accession>A0ABX5KBE4</accession>
<comment type="caution">
    <text evidence="1">The sequence shown here is derived from an EMBL/GenBank/DDBJ whole genome shotgun (WGS) entry which is preliminary data.</text>
</comment>
<dbReference type="InterPro" id="IPR048850">
    <property type="entry name" value="BTH_I2711-like"/>
</dbReference>
<dbReference type="RefSeq" id="WP_116614337.1">
    <property type="nucleotide sequence ID" value="NZ_QEOB01000029.1"/>
</dbReference>
<dbReference type="Pfam" id="PF21627">
    <property type="entry name" value="BTH_I2711-like"/>
    <property type="match status" value="1"/>
</dbReference>
<sequence length="73" mass="8041">MDRIFMTREEAIRVLLEAHEAATGNTPATLIRSNGTKSARVEALERLLLDVRAGRVDEFSLNVGDSTRVAITD</sequence>
<evidence type="ECO:0000313" key="1">
    <source>
        <dbReference type="EMBL" id="PVX71403.1"/>
    </source>
</evidence>
<keyword evidence="2" id="KW-1185">Reference proteome</keyword>